<feature type="compositionally biased region" description="Polar residues" evidence="1">
    <location>
        <begin position="115"/>
        <end position="141"/>
    </location>
</feature>
<dbReference type="Proteomes" id="UP001139353">
    <property type="component" value="Unassembled WGS sequence"/>
</dbReference>
<evidence type="ECO:0000259" key="3">
    <source>
        <dbReference type="Pfam" id="PF07484"/>
    </source>
</evidence>
<name>A0A9X2BYB5_9BURK</name>
<evidence type="ECO:0000313" key="4">
    <source>
        <dbReference type="EMBL" id="MCK9685232.1"/>
    </source>
</evidence>
<feature type="region of interest" description="Disordered" evidence="1">
    <location>
        <begin position="115"/>
        <end position="145"/>
    </location>
</feature>
<dbReference type="Gene3D" id="3.90.1340.10">
    <property type="entry name" value="Phage tail collar domain"/>
    <property type="match status" value="1"/>
</dbReference>
<comment type="caution">
    <text evidence="4">The sequence shown here is derived from an EMBL/GenBank/DDBJ whole genome shotgun (WGS) entry which is preliminary data.</text>
</comment>
<dbReference type="AlphaFoldDB" id="A0A9X2BYB5"/>
<protein>
    <submittedName>
        <fullName evidence="4">Tail fiber protein</fullName>
    </submittedName>
</protein>
<dbReference type="Pfam" id="PF07484">
    <property type="entry name" value="Collar"/>
    <property type="match status" value="1"/>
</dbReference>
<dbReference type="InterPro" id="IPR011083">
    <property type="entry name" value="Phage_tail_collar_dom"/>
</dbReference>
<keyword evidence="2" id="KW-0732">Signal</keyword>
<keyword evidence="5" id="KW-1185">Reference proteome</keyword>
<evidence type="ECO:0000313" key="5">
    <source>
        <dbReference type="Proteomes" id="UP001139353"/>
    </source>
</evidence>
<reference evidence="4" key="1">
    <citation type="submission" date="2021-11" db="EMBL/GenBank/DDBJ databases">
        <title>BS-T2-15 a new species belonging to the Comamonadaceae family isolated from the soil of a French oak forest.</title>
        <authorList>
            <person name="Mieszkin S."/>
            <person name="Alain K."/>
        </authorList>
    </citation>
    <scope>NUCLEOTIDE SEQUENCE</scope>
    <source>
        <strain evidence="4">BS-T2-15</strain>
    </source>
</reference>
<accession>A0A9X2BYB5</accession>
<proteinExistence type="predicted"/>
<feature type="chain" id="PRO_5040905767" evidence="2">
    <location>
        <begin position="30"/>
        <end position="201"/>
    </location>
</feature>
<feature type="domain" description="Phage tail collar" evidence="3">
    <location>
        <begin position="34"/>
        <end position="89"/>
    </location>
</feature>
<dbReference type="EMBL" id="JAJLJH010000001">
    <property type="protein sequence ID" value="MCK9685232.1"/>
    <property type="molecule type" value="Genomic_DNA"/>
</dbReference>
<dbReference type="InterPro" id="IPR037053">
    <property type="entry name" value="Phage_tail_collar_dom_sf"/>
</dbReference>
<evidence type="ECO:0000256" key="2">
    <source>
        <dbReference type="SAM" id="SignalP"/>
    </source>
</evidence>
<organism evidence="4 5">
    <name type="scientific">Scleromatobacter humisilvae</name>
    <dbReference type="NCBI Taxonomy" id="2897159"/>
    <lineage>
        <taxon>Bacteria</taxon>
        <taxon>Pseudomonadati</taxon>
        <taxon>Pseudomonadota</taxon>
        <taxon>Betaproteobacteria</taxon>
        <taxon>Burkholderiales</taxon>
        <taxon>Sphaerotilaceae</taxon>
        <taxon>Scleromatobacter</taxon>
    </lineage>
</organism>
<dbReference type="SUPFAM" id="SSF88874">
    <property type="entry name" value="Receptor-binding domain of short tail fibre protein gp12"/>
    <property type="match status" value="1"/>
</dbReference>
<dbReference type="RefSeq" id="WP_275681240.1">
    <property type="nucleotide sequence ID" value="NZ_JAJLJH010000001.1"/>
</dbReference>
<gene>
    <name evidence="4" type="ORF">LPC04_05840</name>
</gene>
<evidence type="ECO:0000256" key="1">
    <source>
        <dbReference type="SAM" id="MobiDB-lite"/>
    </source>
</evidence>
<feature type="signal peptide" evidence="2">
    <location>
        <begin position="1"/>
        <end position="29"/>
    </location>
</feature>
<sequence>MTFARSRLFGLAAVAVASLAPLQAAHAQAEPFLGQIMCAGFTFAPRGWARLDGQLLSIAQNTALFSLLGTTYGGNGTSNFALPDMRGRALLHDGQGPGLSPHVEGAQEGHETVTLTSSQMPAHTHSVTPLGSSSDATQVSPANGVPASKARTTLYAPGPGTIAMAPETTSPAGGNLPVPIAPPTLTVECFIALQGVFPSRD</sequence>